<feature type="region of interest" description="Disordered" evidence="1">
    <location>
        <begin position="41"/>
        <end position="61"/>
    </location>
</feature>
<sequence length="218" mass="24451">MDWLAPNSEDEVRKGKPQAYCSRCECALRAHLSDLVNHGKTAKHASSAKKYNRKTQPSLHNYGRVPISDQTKCVDLKLAVFVSAHTSIRSVDHFDELLRELGKGSPLANVRLHRTKCSKLISEVIAPAFLTELVQDIGDSPYTMIIDECTDATASKFMGICVRQVFHEGKSPKKLMSLSTTRWLAWLPVADLIIEQWYELRGFFAMAGKGPSVRLYSL</sequence>
<feature type="compositionally biased region" description="Basic residues" evidence="1">
    <location>
        <begin position="41"/>
        <end position="53"/>
    </location>
</feature>
<evidence type="ECO:0000313" key="2">
    <source>
        <dbReference type="EMBL" id="KAK3929677.1"/>
    </source>
</evidence>
<proteinExistence type="predicted"/>
<accession>A0AAE1LTD6</accession>
<gene>
    <name evidence="2" type="ORF">KUF71_019508</name>
</gene>
<dbReference type="Proteomes" id="UP001219518">
    <property type="component" value="Unassembled WGS sequence"/>
</dbReference>
<dbReference type="EMBL" id="JAHWGI010001402">
    <property type="protein sequence ID" value="KAK3929677.1"/>
    <property type="molecule type" value="Genomic_DNA"/>
</dbReference>
<comment type="caution">
    <text evidence="2">The sequence shown here is derived from an EMBL/GenBank/DDBJ whole genome shotgun (WGS) entry which is preliminary data.</text>
</comment>
<protein>
    <submittedName>
        <fullName evidence="2">Peptidase T</fullName>
    </submittedName>
</protein>
<name>A0AAE1LTD6_9NEOP</name>
<dbReference type="AlphaFoldDB" id="A0AAE1LTD6"/>
<reference evidence="2" key="1">
    <citation type="submission" date="2021-07" db="EMBL/GenBank/DDBJ databases">
        <authorList>
            <person name="Catto M.A."/>
            <person name="Jacobson A."/>
            <person name="Kennedy G."/>
            <person name="Labadie P."/>
            <person name="Hunt B.G."/>
            <person name="Srinivasan R."/>
        </authorList>
    </citation>
    <scope>NUCLEOTIDE SEQUENCE</scope>
    <source>
        <strain evidence="2">PL_HMW_Pooled</strain>
        <tissue evidence="2">Head</tissue>
    </source>
</reference>
<evidence type="ECO:0000313" key="3">
    <source>
        <dbReference type="Proteomes" id="UP001219518"/>
    </source>
</evidence>
<reference evidence="2" key="2">
    <citation type="journal article" date="2023" name="BMC Genomics">
        <title>Pest status, molecular evolution, and epigenetic factors derived from the genome assembly of Frankliniella fusca, a thysanopteran phytovirus vector.</title>
        <authorList>
            <person name="Catto M.A."/>
            <person name="Labadie P.E."/>
            <person name="Jacobson A.L."/>
            <person name="Kennedy G.G."/>
            <person name="Srinivasan R."/>
            <person name="Hunt B.G."/>
        </authorList>
    </citation>
    <scope>NUCLEOTIDE SEQUENCE</scope>
    <source>
        <strain evidence="2">PL_HMW_Pooled</strain>
    </source>
</reference>
<organism evidence="2 3">
    <name type="scientific">Frankliniella fusca</name>
    <dbReference type="NCBI Taxonomy" id="407009"/>
    <lineage>
        <taxon>Eukaryota</taxon>
        <taxon>Metazoa</taxon>
        <taxon>Ecdysozoa</taxon>
        <taxon>Arthropoda</taxon>
        <taxon>Hexapoda</taxon>
        <taxon>Insecta</taxon>
        <taxon>Pterygota</taxon>
        <taxon>Neoptera</taxon>
        <taxon>Paraneoptera</taxon>
        <taxon>Thysanoptera</taxon>
        <taxon>Terebrantia</taxon>
        <taxon>Thripoidea</taxon>
        <taxon>Thripidae</taxon>
        <taxon>Frankliniella</taxon>
    </lineage>
</organism>
<evidence type="ECO:0000256" key="1">
    <source>
        <dbReference type="SAM" id="MobiDB-lite"/>
    </source>
</evidence>
<keyword evidence="3" id="KW-1185">Reference proteome</keyword>